<evidence type="ECO:0000313" key="12">
    <source>
        <dbReference type="EMBL" id="GEA90155.1"/>
    </source>
</evidence>
<keyword evidence="7 10" id="KW-0283">Flagellar rotation</keyword>
<evidence type="ECO:0000256" key="2">
    <source>
        <dbReference type="ARBA" id="ARBA00004162"/>
    </source>
</evidence>
<dbReference type="Proteomes" id="UP000317046">
    <property type="component" value="Unassembled WGS sequence"/>
</dbReference>
<keyword evidence="9 10" id="KW-0472">Membrane</keyword>
<dbReference type="RefSeq" id="WP_141372933.1">
    <property type="nucleotide sequence ID" value="NZ_BJLR01000043.1"/>
</dbReference>
<dbReference type="GO" id="GO:0006935">
    <property type="term" value="P:chemotaxis"/>
    <property type="evidence" value="ECO:0007669"/>
    <property type="project" value="UniProtKB-KW"/>
</dbReference>
<organism evidence="12 13">
    <name type="scientific">Cellulomonas cellasea</name>
    <dbReference type="NCBI Taxonomy" id="43670"/>
    <lineage>
        <taxon>Bacteria</taxon>
        <taxon>Bacillati</taxon>
        <taxon>Actinomycetota</taxon>
        <taxon>Actinomycetes</taxon>
        <taxon>Micrococcales</taxon>
        <taxon>Cellulomonadaceae</taxon>
        <taxon>Cellulomonas</taxon>
    </lineage>
</organism>
<evidence type="ECO:0000256" key="10">
    <source>
        <dbReference type="RuleBase" id="RU364125"/>
    </source>
</evidence>
<comment type="caution">
    <text evidence="12">The sequence shown here is derived from an EMBL/GenBank/DDBJ whole genome shotgun (WGS) entry which is preliminary data.</text>
</comment>
<evidence type="ECO:0000256" key="7">
    <source>
        <dbReference type="ARBA" id="ARBA00022779"/>
    </source>
</evidence>
<dbReference type="GO" id="GO:0009425">
    <property type="term" value="C:bacterial-type flagellum basal body"/>
    <property type="evidence" value="ECO:0007669"/>
    <property type="project" value="InterPro"/>
</dbReference>
<comment type="similarity">
    <text evidence="3 10">Belongs to the FliL family.</text>
</comment>
<keyword evidence="4 10" id="KW-1003">Cell membrane</keyword>
<dbReference type="AlphaFoldDB" id="A0A4Y3L3U1"/>
<evidence type="ECO:0000256" key="8">
    <source>
        <dbReference type="ARBA" id="ARBA00022989"/>
    </source>
</evidence>
<evidence type="ECO:0000256" key="4">
    <source>
        <dbReference type="ARBA" id="ARBA00022475"/>
    </source>
</evidence>
<protein>
    <recommendedName>
        <fullName evidence="10">Flagellar protein FliL</fullName>
    </recommendedName>
</protein>
<dbReference type="GO" id="GO:0071978">
    <property type="term" value="P:bacterial-type flagellum-dependent swarming motility"/>
    <property type="evidence" value="ECO:0007669"/>
    <property type="project" value="TreeGrafter"/>
</dbReference>
<keyword evidence="8 10" id="KW-1133">Transmembrane helix</keyword>
<keyword evidence="13" id="KW-1185">Reference proteome</keyword>
<reference evidence="12" key="1">
    <citation type="submission" date="2019-06" db="EMBL/GenBank/DDBJ databases">
        <title>Whole genome shotgun sequence of Cellulomonas cellasea NBRC 3753.</title>
        <authorList>
            <person name="Hosoyama A."/>
            <person name="Uohara A."/>
            <person name="Ohji S."/>
            <person name="Ichikawa N."/>
        </authorList>
    </citation>
    <scope>NUCLEOTIDE SEQUENCE [LARGE SCALE GENOMIC DNA]</scope>
    <source>
        <strain evidence="12">NBRC 3753</strain>
    </source>
</reference>
<dbReference type="PANTHER" id="PTHR35091:SF2">
    <property type="entry name" value="FLAGELLAR PROTEIN FLIL"/>
    <property type="match status" value="1"/>
</dbReference>
<feature type="transmembrane region" description="Helical" evidence="10">
    <location>
        <begin position="44"/>
        <end position="64"/>
    </location>
</feature>
<name>A0A4Y3L3U1_9CELL</name>
<comment type="function">
    <text evidence="1 10">Controls the rotational direction of flagella during chemotaxis.</text>
</comment>
<feature type="region of interest" description="Disordered" evidence="11">
    <location>
        <begin position="1"/>
        <end position="36"/>
    </location>
</feature>
<evidence type="ECO:0000256" key="6">
    <source>
        <dbReference type="ARBA" id="ARBA00022692"/>
    </source>
</evidence>
<gene>
    <name evidence="12" type="ORF">CCE01nite_41040</name>
</gene>
<evidence type="ECO:0000313" key="13">
    <source>
        <dbReference type="Proteomes" id="UP000317046"/>
    </source>
</evidence>
<evidence type="ECO:0000256" key="1">
    <source>
        <dbReference type="ARBA" id="ARBA00002254"/>
    </source>
</evidence>
<evidence type="ECO:0000256" key="5">
    <source>
        <dbReference type="ARBA" id="ARBA00022500"/>
    </source>
</evidence>
<accession>A0A4Y3L3U1</accession>
<evidence type="ECO:0000256" key="3">
    <source>
        <dbReference type="ARBA" id="ARBA00008281"/>
    </source>
</evidence>
<keyword evidence="6 10" id="KW-0812">Transmembrane</keyword>
<sequence>MPIEQRVMSSPGKIGARNPAGKIGAKTPAPAEEEAPAKGGKKKLLIIVLAAVLVLGGAAAWYFLMGPGHATEGEAHAEPEPEPGAVLTVEPISVNLAAGHYLRIGLGLQMTIDAGGHGEPDPSKAVDLMIAKFSGRDMAAVSDPATRDALKAELLAEIEEAYHGEVMDLYLTNYVTQ</sequence>
<proteinExistence type="inferred from homology"/>
<evidence type="ECO:0000256" key="9">
    <source>
        <dbReference type="ARBA" id="ARBA00023136"/>
    </source>
</evidence>
<dbReference type="PANTHER" id="PTHR35091">
    <property type="entry name" value="FLAGELLAR PROTEIN FLIL"/>
    <property type="match status" value="1"/>
</dbReference>
<dbReference type="GO" id="GO:0005886">
    <property type="term" value="C:plasma membrane"/>
    <property type="evidence" value="ECO:0007669"/>
    <property type="project" value="UniProtKB-SubCell"/>
</dbReference>
<keyword evidence="5 10" id="KW-0145">Chemotaxis</keyword>
<dbReference type="InterPro" id="IPR005503">
    <property type="entry name" value="FliL"/>
</dbReference>
<dbReference type="Pfam" id="PF03748">
    <property type="entry name" value="FliL"/>
    <property type="match status" value="1"/>
</dbReference>
<dbReference type="EMBL" id="BJLR01000043">
    <property type="protein sequence ID" value="GEA90155.1"/>
    <property type="molecule type" value="Genomic_DNA"/>
</dbReference>
<comment type="subcellular location">
    <subcellularLocation>
        <location evidence="2">Cell membrane</location>
        <topology evidence="2">Single-pass membrane protein</topology>
    </subcellularLocation>
</comment>
<evidence type="ECO:0000256" key="11">
    <source>
        <dbReference type="SAM" id="MobiDB-lite"/>
    </source>
</evidence>